<proteinExistence type="predicted"/>
<dbReference type="InterPro" id="IPR009053">
    <property type="entry name" value="Prefoldin"/>
</dbReference>
<protein>
    <submittedName>
        <fullName evidence="2">Uncharacterized protein</fullName>
    </submittedName>
</protein>
<feature type="non-terminal residue" evidence="2">
    <location>
        <position position="1"/>
    </location>
</feature>
<sequence length="166" mass="18712">RARHRVLAVPMDVVDIGNGETVGNVQNIIDTSLVPMLKRLNGAKSAVDQKIEQYHKVLGYLALVRDQRLEELETMIDLGCQFYVKAFVPDTSRIFVDIGFGFHPALTLDEAQDFIPTKLDLLTKRSDMIAGQIVNIEENVQKLQREISRMDCMDDIVKAQSLGRLV</sequence>
<feature type="coiled-coil region" evidence="1">
    <location>
        <begin position="126"/>
        <end position="153"/>
    </location>
</feature>
<dbReference type="AlphaFoldDB" id="A0A0H5R9J0"/>
<dbReference type="EMBL" id="HACM01010019">
    <property type="protein sequence ID" value="CRZ10461.1"/>
    <property type="molecule type" value="Transcribed_RNA"/>
</dbReference>
<dbReference type="CDD" id="cd23158">
    <property type="entry name" value="Prefoldin_UXT"/>
    <property type="match status" value="1"/>
</dbReference>
<dbReference type="GO" id="GO:0016592">
    <property type="term" value="C:mediator complex"/>
    <property type="evidence" value="ECO:0007669"/>
    <property type="project" value="TreeGrafter"/>
</dbReference>
<dbReference type="InterPro" id="IPR004127">
    <property type="entry name" value="Prefoldin_subunit_alpha"/>
</dbReference>
<name>A0A0H5R9J0_9EUKA</name>
<dbReference type="GO" id="GO:0003712">
    <property type="term" value="F:transcription coregulator activity"/>
    <property type="evidence" value="ECO:0007669"/>
    <property type="project" value="TreeGrafter"/>
</dbReference>
<evidence type="ECO:0000256" key="1">
    <source>
        <dbReference type="SAM" id="Coils"/>
    </source>
</evidence>
<reference evidence="2" key="1">
    <citation type="submission" date="2015-04" db="EMBL/GenBank/DDBJ databases">
        <title>The genome sequence of the plant pathogenic Rhizarian Plasmodiophora brassicae reveals insights in its biotrophic life cycle and the origin of chitin synthesis.</title>
        <authorList>
            <person name="Schwelm A."/>
            <person name="Fogelqvist J."/>
            <person name="Knaust A."/>
            <person name="Julke S."/>
            <person name="Lilja T."/>
            <person name="Dhandapani V."/>
            <person name="Bonilla-Rosso G."/>
            <person name="Karlsson M."/>
            <person name="Shevchenko A."/>
            <person name="Choi S.R."/>
            <person name="Kim H.G."/>
            <person name="Park J.Y."/>
            <person name="Lim Y.P."/>
            <person name="Ludwig-Muller J."/>
            <person name="Dixelius C."/>
        </authorList>
    </citation>
    <scope>NUCLEOTIDE SEQUENCE</scope>
    <source>
        <tissue evidence="2">Potato root galls</tissue>
    </source>
</reference>
<dbReference type="PANTHER" id="PTHR13345:SF9">
    <property type="entry name" value="PROTEIN UXT"/>
    <property type="match status" value="1"/>
</dbReference>
<dbReference type="GO" id="GO:0045944">
    <property type="term" value="P:positive regulation of transcription by RNA polymerase II"/>
    <property type="evidence" value="ECO:0007669"/>
    <property type="project" value="TreeGrafter"/>
</dbReference>
<evidence type="ECO:0000313" key="2">
    <source>
        <dbReference type="EMBL" id="CRZ10461.1"/>
    </source>
</evidence>
<dbReference type="SUPFAM" id="SSF46579">
    <property type="entry name" value="Prefoldin"/>
    <property type="match status" value="1"/>
</dbReference>
<dbReference type="Gene3D" id="1.10.287.370">
    <property type="match status" value="1"/>
</dbReference>
<accession>A0A0H5R9J0</accession>
<dbReference type="Pfam" id="PF02996">
    <property type="entry name" value="Prefoldin"/>
    <property type="match status" value="1"/>
</dbReference>
<dbReference type="PANTHER" id="PTHR13345">
    <property type="entry name" value="MEDIATOR OF RNA POLYMERASE II TRANSCRIPTION SUBUNIT 10"/>
    <property type="match status" value="1"/>
</dbReference>
<keyword evidence="1" id="KW-0175">Coiled coil</keyword>
<organism evidence="2">
    <name type="scientific">Spongospora subterranea</name>
    <dbReference type="NCBI Taxonomy" id="70186"/>
    <lineage>
        <taxon>Eukaryota</taxon>
        <taxon>Sar</taxon>
        <taxon>Rhizaria</taxon>
        <taxon>Endomyxa</taxon>
        <taxon>Phytomyxea</taxon>
        <taxon>Plasmodiophorida</taxon>
        <taxon>Plasmodiophoridae</taxon>
        <taxon>Spongospora</taxon>
    </lineage>
</organism>